<comment type="caution">
    <text evidence="1">The sequence shown here is derived from an EMBL/GenBank/DDBJ whole genome shotgun (WGS) entry which is preliminary data.</text>
</comment>
<sequence length="69" mass="7588">MSVYRVNVVEVVRRSATIEIPDGSDVEDPLVRRAVEDAAREIAVEIDAGEAQIEILPALVPRSIDCRLT</sequence>
<reference evidence="1 2" key="1">
    <citation type="submission" date="2022-01" db="EMBL/GenBank/DDBJ databases">
        <authorList>
            <person name="Huang Y."/>
        </authorList>
    </citation>
    <scope>NUCLEOTIDE SEQUENCE [LARGE SCALE GENOMIC DNA]</scope>
    <source>
        <strain evidence="1 2">HY366</strain>
    </source>
</reference>
<proteinExistence type="predicted"/>
<accession>A0ABS9IYA9</accession>
<evidence type="ECO:0000313" key="1">
    <source>
        <dbReference type="EMBL" id="MCF8590442.1"/>
    </source>
</evidence>
<gene>
    <name evidence="1" type="ORF">L5G33_18460</name>
</gene>
<organism evidence="1 2">
    <name type="scientific">Gordonia liuliyuniae</name>
    <dbReference type="NCBI Taxonomy" id="2911517"/>
    <lineage>
        <taxon>Bacteria</taxon>
        <taxon>Bacillati</taxon>
        <taxon>Actinomycetota</taxon>
        <taxon>Actinomycetes</taxon>
        <taxon>Mycobacteriales</taxon>
        <taxon>Gordoniaceae</taxon>
        <taxon>Gordonia</taxon>
    </lineage>
</organism>
<evidence type="ECO:0000313" key="2">
    <source>
        <dbReference type="Proteomes" id="UP001200110"/>
    </source>
</evidence>
<dbReference type="EMBL" id="JAKKOR010000014">
    <property type="protein sequence ID" value="MCF8590442.1"/>
    <property type="molecule type" value="Genomic_DNA"/>
</dbReference>
<dbReference type="RefSeq" id="WP_236999641.1">
    <property type="nucleotide sequence ID" value="NZ_JAKKOR010000014.1"/>
</dbReference>
<keyword evidence="2" id="KW-1185">Reference proteome</keyword>
<protein>
    <submittedName>
        <fullName evidence="1">Uncharacterized protein</fullName>
    </submittedName>
</protein>
<dbReference type="Proteomes" id="UP001200110">
    <property type="component" value="Unassembled WGS sequence"/>
</dbReference>
<name>A0ABS9IYA9_9ACTN</name>